<dbReference type="InterPro" id="IPR027432">
    <property type="entry name" value="dGTP_triphosphohydrolase_C"/>
</dbReference>
<dbReference type="Proteomes" id="UP001343724">
    <property type="component" value="Unassembled WGS sequence"/>
</dbReference>
<dbReference type="SMART" id="SM00471">
    <property type="entry name" value="HDc"/>
    <property type="match status" value="1"/>
</dbReference>
<dbReference type="SUPFAM" id="SSF109604">
    <property type="entry name" value="HD-domain/PDEase-like"/>
    <property type="match status" value="1"/>
</dbReference>
<dbReference type="EMBL" id="JAYMFH010000010">
    <property type="protein sequence ID" value="MEC4295229.1"/>
    <property type="molecule type" value="Genomic_DNA"/>
</dbReference>
<dbReference type="PANTHER" id="PTHR11373">
    <property type="entry name" value="DEOXYNUCLEOSIDE TRIPHOSPHATE TRIPHOSPHOHYDROLASE"/>
    <property type="match status" value="1"/>
</dbReference>
<evidence type="ECO:0000313" key="3">
    <source>
        <dbReference type="EMBL" id="MEC4295229.1"/>
    </source>
</evidence>
<gene>
    <name evidence="3" type="primary">dgt</name>
    <name evidence="3" type="ORF">VJ920_07890</name>
</gene>
<dbReference type="Gene3D" id="1.10.3410.10">
    <property type="entry name" value="putative deoxyguanosinetriphosphate triphosphohydrolase like domain"/>
    <property type="match status" value="1"/>
</dbReference>
<dbReference type="InterPro" id="IPR050135">
    <property type="entry name" value="dGTPase-like"/>
</dbReference>
<dbReference type="NCBIfam" id="TIGR01353">
    <property type="entry name" value="dGTP_triPase"/>
    <property type="match status" value="1"/>
</dbReference>
<proteinExistence type="predicted"/>
<dbReference type="PANTHER" id="PTHR11373:SF32">
    <property type="entry name" value="DEOXYGUANOSINETRIPHOSPHATE TRIPHOSPHOHYDROLASE"/>
    <property type="match status" value="1"/>
</dbReference>
<accession>A0ABU6IZH3</accession>
<dbReference type="InterPro" id="IPR006261">
    <property type="entry name" value="dGTPase"/>
</dbReference>
<reference evidence="3 4" key="1">
    <citation type="submission" date="2024-01" db="EMBL/GenBank/DDBJ databases">
        <title>novel species in genus Adlercreutzia.</title>
        <authorList>
            <person name="Liu X."/>
        </authorList>
    </citation>
    <scope>NUCLEOTIDE SEQUENCE [LARGE SCALE GENOMIC DNA]</scope>
    <source>
        <strain evidence="3 4">R22</strain>
    </source>
</reference>
<evidence type="ECO:0000256" key="1">
    <source>
        <dbReference type="ARBA" id="ARBA00022801"/>
    </source>
</evidence>
<feature type="domain" description="HD/PDEase" evidence="2">
    <location>
        <begin position="83"/>
        <end position="283"/>
    </location>
</feature>
<comment type="caution">
    <text evidence="3">The sequence shown here is derived from an EMBL/GenBank/DDBJ whole genome shotgun (WGS) entry which is preliminary data.</text>
</comment>
<dbReference type="InterPro" id="IPR003607">
    <property type="entry name" value="HD/PDEase_dom"/>
</dbReference>
<evidence type="ECO:0000313" key="4">
    <source>
        <dbReference type="Proteomes" id="UP001343724"/>
    </source>
</evidence>
<name>A0ABU6IZH3_9ACTN</name>
<dbReference type="RefSeq" id="WP_326440116.1">
    <property type="nucleotide sequence ID" value="NZ_JAYMFH010000010.1"/>
</dbReference>
<dbReference type="InterPro" id="IPR023293">
    <property type="entry name" value="dGTP_triP_hydro_central_sf"/>
</dbReference>
<evidence type="ECO:0000259" key="2">
    <source>
        <dbReference type="SMART" id="SM00471"/>
    </source>
</evidence>
<protein>
    <submittedName>
        <fullName evidence="3">DNTP triphosphohydrolase</fullName>
    </submittedName>
</protein>
<dbReference type="Pfam" id="PF01966">
    <property type="entry name" value="HD"/>
    <property type="match status" value="1"/>
</dbReference>
<keyword evidence="4" id="KW-1185">Reference proteome</keyword>
<dbReference type="InterPro" id="IPR006674">
    <property type="entry name" value="HD_domain"/>
</dbReference>
<dbReference type="CDD" id="cd00077">
    <property type="entry name" value="HDc"/>
    <property type="match status" value="1"/>
</dbReference>
<dbReference type="Gene3D" id="1.10.3550.10">
    <property type="entry name" value="eoxyguanosinetriphosphate triphosphohydrolase domain-like"/>
    <property type="match status" value="2"/>
</dbReference>
<sequence length="574" mass="64899">MYMVNAKMPNAKTTSFWNFDEAMLERLVEEPEGAANGQLLPMQKYYKHGASACEIDYMRAMLSMPLRGLQGKTQVFPMDREHFVRSRLTHTLEVAVNAAEIFDEMLAKAEEPDPKSGQTILTEKQIQTLRYALMTACLLHDAGNPPFGHFGEEAIRDWFSQRGATSGETSDGLDLRYFEGNANSLRMALRGTGLYDGRRLNPTLLTLCAMVKYPWGVREAVAQNPKKVKYNYFVSDAERVEKMQSASERAVGLSERERSRLSLVMEAADDVSYATGDFEDAFRKGMFTVDEAVSFMTEKWLSWLEEKRFSKKCCRNTLTLIYLLSFIAGDEEDYEWMNDFITNKVSDEDNLIAKDGSIGTRYASYLLAGGGGNPRGKNTVHTFRKALSDCSDSKLDAAQKRQMQETYVGRWVDVVRGWLRYSAACSLSRPDIDGGKEADLFGDHYATIKLLKDVLKHFVYTSPENAKLNARAETVLKGLLDKLVPAVEECVEKDNTKKEKSPINPEGVSSMAAGLIALIPMRYRLDYESAFSASSPRWDTERQKYELDMMVLDFVSSLPDDYAVQLYNDLYEAK</sequence>
<organism evidence="3 4">
    <name type="scientific">Adlercreutzia shanghongiae</name>
    <dbReference type="NCBI Taxonomy" id="3111773"/>
    <lineage>
        <taxon>Bacteria</taxon>
        <taxon>Bacillati</taxon>
        <taxon>Actinomycetota</taxon>
        <taxon>Coriobacteriia</taxon>
        <taxon>Eggerthellales</taxon>
        <taxon>Eggerthellaceae</taxon>
        <taxon>Adlercreutzia</taxon>
    </lineage>
</organism>
<keyword evidence="1" id="KW-0378">Hydrolase</keyword>
<dbReference type="Gene3D" id="1.10.3210.10">
    <property type="entry name" value="Hypothetical protein af1432"/>
    <property type="match status" value="1"/>
</dbReference>